<dbReference type="OrthoDB" id="4013875at2759"/>
<sequence>MKGRELQLRDLPLELILQVLPFEECLLNQQSDVSIPWLNYMDYKRCYRLLGESGIGNARCGHKFDLEMKYGKLIYINFGKFIDAKYLKKYIIFDANAINDIIFDYPDLVRCLKVWTGNLDHDTYLWLDFVNIQSCSSKQLHDVMFTDSTQIEPDAALGLDCLVTRSCCGSDIKSVSLISNLRYEFLRNLKHVEMDMALESFTVLRKKLNESMTECHKIAPKSLHIYLKLEKDQAHPQIFPIEWITSIFNLQSVEEFSLHYYKKCTSLAYMSDWIEKMPHLKSLNLGFGKLNFAQIPRQLEDAHHNSKTNIQVKVDKKYFNSIQHKYNRCYWQERKFRDCVIVCRTGH</sequence>
<evidence type="ECO:0000313" key="1">
    <source>
        <dbReference type="EMBL" id="KAF6042824.1"/>
    </source>
</evidence>
<reference evidence="1" key="1">
    <citation type="submission" date="2020-03" db="EMBL/GenBank/DDBJ databases">
        <title>FDA dAtabase for Regulatory Grade micrObial Sequences (FDA-ARGOS): Supporting development and validation of Infectious Disease Dx tests.</title>
        <authorList>
            <person name="Campos J."/>
            <person name="Goldberg B."/>
            <person name="Tallon L."/>
            <person name="Sadzewicz L."/>
            <person name="Vavikolanu K."/>
            <person name="Mehta A."/>
            <person name="Aluvathingal J."/>
            <person name="Nadendla S."/>
            <person name="Nandy P."/>
            <person name="Geyer C."/>
            <person name="Yan Y."/>
            <person name="Sichtig H."/>
        </authorList>
    </citation>
    <scope>NUCLEOTIDE SEQUENCE [LARGE SCALE GENOMIC DNA]</scope>
    <source>
        <strain evidence="1">FDAARGOS_652</strain>
    </source>
</reference>
<gene>
    <name evidence="1" type="ORF">FOB60_005578</name>
</gene>
<dbReference type="Gene3D" id="3.80.10.10">
    <property type="entry name" value="Ribonuclease Inhibitor"/>
    <property type="match status" value="1"/>
</dbReference>
<protein>
    <submittedName>
        <fullName evidence="1">Uncharacterized protein</fullName>
    </submittedName>
</protein>
<organism evidence="1 2">
    <name type="scientific">Candida parapsilosis</name>
    <name type="common">Yeast</name>
    <dbReference type="NCBI Taxonomy" id="5480"/>
    <lineage>
        <taxon>Eukaryota</taxon>
        <taxon>Fungi</taxon>
        <taxon>Dikarya</taxon>
        <taxon>Ascomycota</taxon>
        <taxon>Saccharomycotina</taxon>
        <taxon>Pichiomycetes</taxon>
        <taxon>Debaryomycetaceae</taxon>
        <taxon>Candida/Lodderomyces clade</taxon>
        <taxon>Candida</taxon>
    </lineage>
</organism>
<comment type="caution">
    <text evidence="1">The sequence shown here is derived from an EMBL/GenBank/DDBJ whole genome shotgun (WGS) entry which is preliminary data.</text>
</comment>
<dbReference type="Proteomes" id="UP000590412">
    <property type="component" value="Unassembled WGS sequence"/>
</dbReference>
<dbReference type="InterPro" id="IPR032675">
    <property type="entry name" value="LRR_dom_sf"/>
</dbReference>
<proteinExistence type="predicted"/>
<dbReference type="EMBL" id="JABWAB010000013">
    <property type="protein sequence ID" value="KAF6042824.1"/>
    <property type="molecule type" value="Genomic_DNA"/>
</dbReference>
<accession>A0A8X7T874</accession>
<evidence type="ECO:0000313" key="2">
    <source>
        <dbReference type="Proteomes" id="UP000590412"/>
    </source>
</evidence>
<name>A0A8X7T874_CANPA</name>
<dbReference type="AlphaFoldDB" id="A0A8X7T874"/>